<dbReference type="EMBL" id="JN882285">
    <property type="protein sequence ID" value="AFC21544.1"/>
    <property type="molecule type" value="Genomic_DNA"/>
</dbReference>
<name>K4FB13_9CAUD</name>
<protein>
    <submittedName>
        <fullName evidence="1">Uncharacterized protein</fullName>
    </submittedName>
</protein>
<organism evidence="1 2">
    <name type="scientific">Cronobacter phage vB_CsaM_GAP32</name>
    <dbReference type="NCBI Taxonomy" id="1141136"/>
    <lineage>
        <taxon>Viruses</taxon>
        <taxon>Duplodnaviria</taxon>
        <taxon>Heunggongvirae</taxon>
        <taxon>Uroviricota</taxon>
        <taxon>Caudoviricetes</taxon>
        <taxon>Mimasvirus</taxon>
        <taxon>Mimasvirus GAP32</taxon>
    </lineage>
</organism>
<evidence type="ECO:0000313" key="2">
    <source>
        <dbReference type="Proteomes" id="UP000000457"/>
    </source>
</evidence>
<dbReference type="KEGG" id="vg:13993834"/>
<dbReference type="GeneID" id="13993834"/>
<reference evidence="1 2" key="1">
    <citation type="journal article" date="2014" name="Virology">
        <title>Supersize me: Cronobacter sakazakii phage GAP32.</title>
        <authorList>
            <person name="Abbasifar R."/>
            <person name="Griffiths M.W."/>
            <person name="Sabour P.M."/>
            <person name="Ackermann H.-W."/>
            <person name="Vandersteegen K."/>
            <person name="Lavigne R."/>
            <person name="Noben J.-P."/>
            <person name="Villa A.A."/>
            <person name="Abbasifar A."/>
            <person name="Nash J.H.E."/>
            <person name="Kropinski A.M."/>
        </authorList>
    </citation>
    <scope>NUCLEOTIDE SEQUENCE [LARGE SCALE GENOMIC DNA]</scope>
    <source>
        <strain evidence="1">GAP-32</strain>
    </source>
</reference>
<proteinExistence type="predicted"/>
<evidence type="ECO:0000313" key="1">
    <source>
        <dbReference type="EMBL" id="AFC21544.1"/>
    </source>
</evidence>
<accession>K4FB13</accession>
<sequence length="101" mass="11698">MKELKVRSKLQEEPYFQPFIITNPEIIEEVDFTMNTVLIAFDNDTYHSETLILGKPIIHIDGTTTTIIDYYYTIKDDKFNRRTTLSTLIAGGVTVFVKEAY</sequence>
<dbReference type="Proteomes" id="UP000000457">
    <property type="component" value="Segment"/>
</dbReference>
<gene>
    <name evidence="1" type="ORF">GAP32_096</name>
</gene>
<dbReference type="RefSeq" id="YP_006987199.1">
    <property type="nucleotide sequence ID" value="NC_019401.1"/>
</dbReference>
<keyword evidence="2" id="KW-1185">Reference proteome</keyword>